<dbReference type="GO" id="GO:0003700">
    <property type="term" value="F:DNA-binding transcription factor activity"/>
    <property type="evidence" value="ECO:0007669"/>
    <property type="project" value="InterPro"/>
</dbReference>
<dbReference type="SUPFAM" id="SSF57959">
    <property type="entry name" value="Leucine zipper domain"/>
    <property type="match status" value="1"/>
</dbReference>
<feature type="coiled-coil region" evidence="5">
    <location>
        <begin position="208"/>
        <end position="263"/>
    </location>
</feature>
<gene>
    <name evidence="8" type="ORF">CVT25_014143</name>
</gene>
<feature type="domain" description="GRF-type" evidence="7">
    <location>
        <begin position="10"/>
        <end position="52"/>
    </location>
</feature>
<feature type="region of interest" description="Disordered" evidence="6">
    <location>
        <begin position="55"/>
        <end position="149"/>
    </location>
</feature>
<evidence type="ECO:0000256" key="3">
    <source>
        <dbReference type="ARBA" id="ARBA00022833"/>
    </source>
</evidence>
<evidence type="ECO:0000313" key="8">
    <source>
        <dbReference type="EMBL" id="PPQ89742.1"/>
    </source>
</evidence>
<dbReference type="STRING" id="93625.A0A409XG35"/>
<dbReference type="InterPro" id="IPR046347">
    <property type="entry name" value="bZIP_sf"/>
</dbReference>
<protein>
    <recommendedName>
        <fullName evidence="7">GRF-type domain-containing protein</fullName>
    </recommendedName>
</protein>
<sequence>MEHNDEPPKCAHNLPARLYTTYKEPHVGREFYRCPKTIGDQQCKFFAWVDGGKESPETHTTALPSTPVSTARPSNQRHSDPLSTPTPVKRNGSDIDNDCKYKRTRTSIFRSPVSSSPPYTSKENADSNWGGWGSGWPPPSTPPKTNNIPSNISTSPWATYISGGAQGNMSVGPSSSQETLKDESVQPTLTPELISDMIRRLQAAPEYIQKLDRKRNAAEKSRDAKNSKMISLQEQVNSLENEVQKLKAREKQLEEVIAAYEADV</sequence>
<feature type="compositionally biased region" description="Basic and acidic residues" evidence="6">
    <location>
        <begin position="91"/>
        <end position="101"/>
    </location>
</feature>
<evidence type="ECO:0000313" key="9">
    <source>
        <dbReference type="Proteomes" id="UP000283269"/>
    </source>
</evidence>
<evidence type="ECO:0000256" key="6">
    <source>
        <dbReference type="SAM" id="MobiDB-lite"/>
    </source>
</evidence>
<keyword evidence="9" id="KW-1185">Reference proteome</keyword>
<dbReference type="Pfam" id="PF06839">
    <property type="entry name" value="Zn_ribbon_GRF"/>
    <property type="match status" value="1"/>
</dbReference>
<dbReference type="Gene3D" id="1.20.5.170">
    <property type="match status" value="1"/>
</dbReference>
<reference evidence="8 9" key="1">
    <citation type="journal article" date="2018" name="Evol. Lett.">
        <title>Horizontal gene cluster transfer increased hallucinogenic mushroom diversity.</title>
        <authorList>
            <person name="Reynolds H.T."/>
            <person name="Vijayakumar V."/>
            <person name="Gluck-Thaler E."/>
            <person name="Korotkin H.B."/>
            <person name="Matheny P.B."/>
            <person name="Slot J.C."/>
        </authorList>
    </citation>
    <scope>NUCLEOTIDE SEQUENCE [LARGE SCALE GENOMIC DNA]</scope>
    <source>
        <strain evidence="8 9">2631</strain>
    </source>
</reference>
<dbReference type="InterPro" id="IPR004827">
    <property type="entry name" value="bZIP"/>
</dbReference>
<organism evidence="8 9">
    <name type="scientific">Psilocybe cyanescens</name>
    <dbReference type="NCBI Taxonomy" id="93625"/>
    <lineage>
        <taxon>Eukaryota</taxon>
        <taxon>Fungi</taxon>
        <taxon>Dikarya</taxon>
        <taxon>Basidiomycota</taxon>
        <taxon>Agaricomycotina</taxon>
        <taxon>Agaricomycetes</taxon>
        <taxon>Agaricomycetidae</taxon>
        <taxon>Agaricales</taxon>
        <taxon>Agaricineae</taxon>
        <taxon>Strophariaceae</taxon>
        <taxon>Psilocybe</taxon>
    </lineage>
</organism>
<dbReference type="OrthoDB" id="5418639at2759"/>
<keyword evidence="3" id="KW-0862">Zinc</keyword>
<keyword evidence="5" id="KW-0175">Coiled coil</keyword>
<evidence type="ECO:0000259" key="7">
    <source>
        <dbReference type="PROSITE" id="PS51999"/>
    </source>
</evidence>
<dbReference type="AlphaFoldDB" id="A0A409XG35"/>
<feature type="compositionally biased region" description="Polar residues" evidence="6">
    <location>
        <begin position="58"/>
        <end position="86"/>
    </location>
</feature>
<dbReference type="PROSITE" id="PS51999">
    <property type="entry name" value="ZF_GRF"/>
    <property type="match status" value="1"/>
</dbReference>
<dbReference type="Proteomes" id="UP000283269">
    <property type="component" value="Unassembled WGS sequence"/>
</dbReference>
<proteinExistence type="predicted"/>
<feature type="compositionally biased region" description="Polar residues" evidence="6">
    <location>
        <begin position="167"/>
        <end position="178"/>
    </location>
</feature>
<evidence type="ECO:0000256" key="1">
    <source>
        <dbReference type="ARBA" id="ARBA00022723"/>
    </source>
</evidence>
<evidence type="ECO:0000256" key="2">
    <source>
        <dbReference type="ARBA" id="ARBA00022771"/>
    </source>
</evidence>
<comment type="caution">
    <text evidence="8">The sequence shown here is derived from an EMBL/GenBank/DDBJ whole genome shotgun (WGS) entry which is preliminary data.</text>
</comment>
<dbReference type="GO" id="GO:0008270">
    <property type="term" value="F:zinc ion binding"/>
    <property type="evidence" value="ECO:0007669"/>
    <property type="project" value="UniProtKB-KW"/>
</dbReference>
<dbReference type="EMBL" id="NHYD01001843">
    <property type="protein sequence ID" value="PPQ89742.1"/>
    <property type="molecule type" value="Genomic_DNA"/>
</dbReference>
<dbReference type="InParanoid" id="A0A409XG35"/>
<feature type="compositionally biased region" description="Polar residues" evidence="6">
    <location>
        <begin position="106"/>
        <end position="122"/>
    </location>
</feature>
<evidence type="ECO:0000256" key="4">
    <source>
        <dbReference type="PROSITE-ProRule" id="PRU01343"/>
    </source>
</evidence>
<name>A0A409XG35_PSICY</name>
<accession>A0A409XG35</accession>
<dbReference type="InterPro" id="IPR010666">
    <property type="entry name" value="Znf_GRF"/>
</dbReference>
<evidence type="ECO:0000256" key="5">
    <source>
        <dbReference type="SAM" id="Coils"/>
    </source>
</evidence>
<keyword evidence="2 4" id="KW-0863">Zinc-finger</keyword>
<dbReference type="Pfam" id="PF07716">
    <property type="entry name" value="bZIP_2"/>
    <property type="match status" value="1"/>
</dbReference>
<keyword evidence="1" id="KW-0479">Metal-binding</keyword>
<feature type="region of interest" description="Disordered" evidence="6">
    <location>
        <begin position="164"/>
        <end position="185"/>
    </location>
</feature>